<evidence type="ECO:0000313" key="2">
    <source>
        <dbReference type="EMBL" id="GBH31757.1"/>
    </source>
</evidence>
<evidence type="ECO:0000259" key="1">
    <source>
        <dbReference type="Pfam" id="PF23536"/>
    </source>
</evidence>
<dbReference type="InterPro" id="IPR055397">
    <property type="entry name" value="TraK_C"/>
</dbReference>
<proteinExistence type="predicted"/>
<dbReference type="Pfam" id="PF23536">
    <property type="entry name" value="TraK_C"/>
    <property type="match status" value="1"/>
</dbReference>
<keyword evidence="3" id="KW-1185">Reference proteome</keyword>
<organism evidence="2 3">
    <name type="scientific">Sphingobium xenophagum</name>
    <dbReference type="NCBI Taxonomy" id="121428"/>
    <lineage>
        <taxon>Bacteria</taxon>
        <taxon>Pseudomonadati</taxon>
        <taxon>Pseudomonadota</taxon>
        <taxon>Alphaproteobacteria</taxon>
        <taxon>Sphingomonadales</taxon>
        <taxon>Sphingomonadaceae</taxon>
        <taxon>Sphingobium</taxon>
    </lineage>
</organism>
<comment type="caution">
    <text evidence="2">The sequence shown here is derived from an EMBL/GenBank/DDBJ whole genome shotgun (WGS) entry which is preliminary data.</text>
</comment>
<evidence type="ECO:0000313" key="3">
    <source>
        <dbReference type="Proteomes" id="UP000290975"/>
    </source>
</evidence>
<reference evidence="2 3" key="1">
    <citation type="submission" date="2014-12" db="EMBL/GenBank/DDBJ databases">
        <title>Whole genome sequencing of Sphingobium xenophagum OW59.</title>
        <authorList>
            <person name="Ohta Y."/>
            <person name="Nishi S."/>
            <person name="Hatada Y."/>
        </authorList>
    </citation>
    <scope>NUCLEOTIDE SEQUENCE [LARGE SCALE GENOMIC DNA]</scope>
    <source>
        <strain evidence="2 3">OW59</strain>
    </source>
</reference>
<protein>
    <submittedName>
        <fullName evidence="2">Conjugal transfer pilus assembly protein TraK</fullName>
    </submittedName>
</protein>
<dbReference type="AlphaFoldDB" id="A0A401J543"/>
<sequence>MLQDRIPASFAAVAPRAGPIRVVALPSARISEIRRVEVEGSGLSASEYRVCANYMALMLRPI</sequence>
<dbReference type="RefSeq" id="WP_370569433.1">
    <property type="nucleotide sequence ID" value="NZ_BBQY01000021.1"/>
</dbReference>
<accession>A0A401J543</accession>
<gene>
    <name evidence="2" type="ORF">MBESOW_P3018</name>
</gene>
<name>A0A401J543_SPHXE</name>
<dbReference type="Proteomes" id="UP000290975">
    <property type="component" value="Unassembled WGS sequence"/>
</dbReference>
<dbReference type="EMBL" id="BBQY01000021">
    <property type="protein sequence ID" value="GBH31757.1"/>
    <property type="molecule type" value="Genomic_DNA"/>
</dbReference>
<feature type="domain" description="TraK C-terminal" evidence="1">
    <location>
        <begin position="1"/>
        <end position="51"/>
    </location>
</feature>